<dbReference type="SUPFAM" id="SSF51338">
    <property type="entry name" value="Composite domain of metallo-dependent hydrolases"/>
    <property type="match status" value="1"/>
</dbReference>
<dbReference type="NCBIfam" id="TIGR00857">
    <property type="entry name" value="pyrC_multi"/>
    <property type="match status" value="1"/>
</dbReference>
<dbReference type="EMBL" id="CP003156">
    <property type="protein sequence ID" value="AEV32949.1"/>
    <property type="molecule type" value="Genomic_DNA"/>
</dbReference>
<accession>G8R2F9</accession>
<keyword evidence="5" id="KW-0378">Hydrolase</keyword>
<dbReference type="InterPro" id="IPR011059">
    <property type="entry name" value="Metal-dep_hydrolase_composite"/>
</dbReference>
<sequence>MKRVLIKNARIVNEGKVFDGDLLVEDGRIAKIDKHLSQINSDTHLIDANGKYLIPGVIDDQVHFREPGLTNKATIASESRAAIAGGITSYIEQPNTRPAAVTLDILEDKYKIATQDSVANFAFNFGATNDNVDEIKKINPKLIPGVKVFMGSSTGNMLVDHENALNAIFSESPVPVITHCEDESIISFNFEQYKDRYGDNIPIEFHPDIRSREACLKSSSFAVELAKKHGTRLHIFHISTAEETELFTKEPLDKKMITAEACVHHLWFSAEDYAEKGTLIKWNPAVKEVSDRDAILKAVLDGRIDVIATDHAPHTLEEKLQPYTSAPSGGPLVQHALPAMMEFVRDEQMTIQTLVTKMCHNPATIFKVKDRGFIREGYFADLVILDPSRPWAVNKDNILYKCKWSPFEGVTFRSRVTHTLVNGNVVFDNGKINDSKKGMRLEFDR</sequence>
<organism evidence="7 8">
    <name type="scientific">Owenweeksia hongkongensis (strain DSM 17368 / CIP 108786 / JCM 12287 / NRRL B-23963 / UST20020801)</name>
    <dbReference type="NCBI Taxonomy" id="926562"/>
    <lineage>
        <taxon>Bacteria</taxon>
        <taxon>Pseudomonadati</taxon>
        <taxon>Bacteroidota</taxon>
        <taxon>Flavobacteriia</taxon>
        <taxon>Flavobacteriales</taxon>
        <taxon>Owenweeksiaceae</taxon>
        <taxon>Owenweeksia</taxon>
    </lineage>
</organism>
<comment type="cofactor">
    <cofactor evidence="1">
        <name>Zn(2+)</name>
        <dbReference type="ChEBI" id="CHEBI:29105"/>
    </cofactor>
</comment>
<evidence type="ECO:0000313" key="7">
    <source>
        <dbReference type="EMBL" id="AEV32949.1"/>
    </source>
</evidence>
<dbReference type="PROSITE" id="PS00483">
    <property type="entry name" value="DIHYDROOROTASE_2"/>
    <property type="match status" value="1"/>
</dbReference>
<dbReference type="NCBIfam" id="NF006688">
    <property type="entry name" value="PRK09236.1"/>
    <property type="match status" value="1"/>
</dbReference>
<comment type="similarity">
    <text evidence="3">Belongs to the metallo-dependent hydrolases superfamily. DHOase family. Class I DHOase subfamily.</text>
</comment>
<dbReference type="OrthoDB" id="9765462at2"/>
<protein>
    <submittedName>
        <fullName evidence="7">Dihydroorotase, multifunctional complex type</fullName>
    </submittedName>
</protein>
<evidence type="ECO:0000256" key="1">
    <source>
        <dbReference type="ARBA" id="ARBA00001947"/>
    </source>
</evidence>
<dbReference type="PANTHER" id="PTHR43668">
    <property type="entry name" value="ALLANTOINASE"/>
    <property type="match status" value="1"/>
</dbReference>
<name>G8R2F9_OWEHD</name>
<dbReference type="InterPro" id="IPR050138">
    <property type="entry name" value="DHOase/Allantoinase_Hydrolase"/>
</dbReference>
<dbReference type="InterPro" id="IPR032466">
    <property type="entry name" value="Metal_Hydrolase"/>
</dbReference>
<evidence type="ECO:0000256" key="4">
    <source>
        <dbReference type="ARBA" id="ARBA00022723"/>
    </source>
</evidence>
<dbReference type="RefSeq" id="WP_014202303.1">
    <property type="nucleotide sequence ID" value="NC_016599.1"/>
</dbReference>
<dbReference type="Gene3D" id="2.30.40.10">
    <property type="entry name" value="Urease, subunit C, domain 1"/>
    <property type="match status" value="1"/>
</dbReference>
<evidence type="ECO:0000256" key="5">
    <source>
        <dbReference type="ARBA" id="ARBA00022801"/>
    </source>
</evidence>
<evidence type="ECO:0000313" key="8">
    <source>
        <dbReference type="Proteomes" id="UP000005631"/>
    </source>
</evidence>
<evidence type="ECO:0000259" key="6">
    <source>
        <dbReference type="Pfam" id="PF01979"/>
    </source>
</evidence>
<dbReference type="eggNOG" id="COG0044">
    <property type="taxonomic scope" value="Bacteria"/>
</dbReference>
<reference evidence="7 8" key="1">
    <citation type="journal article" date="2012" name="Stand. Genomic Sci.">
        <title>Genome sequence of the orange-pigmented seawater bacterium Owenweeksia hongkongensis type strain (UST20020801(T)).</title>
        <authorList>
            <person name="Riedel T."/>
            <person name="Held B."/>
            <person name="Nolan M."/>
            <person name="Lucas S."/>
            <person name="Lapidus A."/>
            <person name="Tice H."/>
            <person name="Del Rio T.G."/>
            <person name="Cheng J.F."/>
            <person name="Han C."/>
            <person name="Tapia R."/>
            <person name="Goodwin L.A."/>
            <person name="Pitluck S."/>
            <person name="Liolios K."/>
            <person name="Mavromatis K."/>
            <person name="Pagani I."/>
            <person name="Ivanova N."/>
            <person name="Mikhailova N."/>
            <person name="Pati A."/>
            <person name="Chen A."/>
            <person name="Palaniappan K."/>
            <person name="Rohde M."/>
            <person name="Tindall B.J."/>
            <person name="Detter J.C."/>
            <person name="Goker M."/>
            <person name="Woyke T."/>
            <person name="Bristow J."/>
            <person name="Eisen J.A."/>
            <person name="Markowitz V."/>
            <person name="Hugenholtz P."/>
            <person name="Klenk H.P."/>
            <person name="Kyrpides N.C."/>
        </authorList>
    </citation>
    <scope>NUCLEOTIDE SEQUENCE</scope>
    <source>
        <strain evidence="8">DSM 17368 / JCM 12287 / NRRL B-23963</strain>
    </source>
</reference>
<dbReference type="SUPFAM" id="SSF51556">
    <property type="entry name" value="Metallo-dependent hydrolases"/>
    <property type="match status" value="1"/>
</dbReference>
<dbReference type="KEGG" id="oho:Oweho_1970"/>
<dbReference type="CDD" id="cd01318">
    <property type="entry name" value="DHOase_IIb"/>
    <property type="match status" value="1"/>
</dbReference>
<comment type="function">
    <text evidence="2">Catalyzes the reversible cyclization of carbamoyl aspartate to dihydroorotate.</text>
</comment>
<dbReference type="Pfam" id="PF01979">
    <property type="entry name" value="Amidohydro_1"/>
    <property type="match status" value="1"/>
</dbReference>
<evidence type="ECO:0000256" key="2">
    <source>
        <dbReference type="ARBA" id="ARBA00002368"/>
    </source>
</evidence>
<dbReference type="STRING" id="926562.Oweho_1970"/>
<gene>
    <name evidence="7" type="ordered locus">Oweho_1970</name>
</gene>
<evidence type="ECO:0000256" key="3">
    <source>
        <dbReference type="ARBA" id="ARBA00010286"/>
    </source>
</evidence>
<keyword evidence="4" id="KW-0479">Metal-binding</keyword>
<dbReference type="InterPro" id="IPR002195">
    <property type="entry name" value="Dihydroorotase_CS"/>
</dbReference>
<keyword evidence="8" id="KW-1185">Reference proteome</keyword>
<feature type="domain" description="Amidohydrolase-related" evidence="6">
    <location>
        <begin position="52"/>
        <end position="426"/>
    </location>
</feature>
<dbReference type="Gene3D" id="3.20.20.140">
    <property type="entry name" value="Metal-dependent hydrolases"/>
    <property type="match status" value="1"/>
</dbReference>
<dbReference type="GO" id="GO:0046872">
    <property type="term" value="F:metal ion binding"/>
    <property type="evidence" value="ECO:0007669"/>
    <property type="project" value="UniProtKB-KW"/>
</dbReference>
<dbReference type="HOGENOM" id="CLU_015572_1_1_10"/>
<dbReference type="GO" id="GO:0006145">
    <property type="term" value="P:purine nucleobase catabolic process"/>
    <property type="evidence" value="ECO:0007669"/>
    <property type="project" value="TreeGrafter"/>
</dbReference>
<dbReference type="AlphaFoldDB" id="G8R2F9"/>
<dbReference type="GO" id="GO:0005737">
    <property type="term" value="C:cytoplasm"/>
    <property type="evidence" value="ECO:0007669"/>
    <property type="project" value="TreeGrafter"/>
</dbReference>
<dbReference type="InterPro" id="IPR006680">
    <property type="entry name" value="Amidohydro-rel"/>
</dbReference>
<dbReference type="Proteomes" id="UP000005631">
    <property type="component" value="Chromosome"/>
</dbReference>
<dbReference type="GO" id="GO:0004038">
    <property type="term" value="F:allantoinase activity"/>
    <property type="evidence" value="ECO:0007669"/>
    <property type="project" value="TreeGrafter"/>
</dbReference>
<dbReference type="PANTHER" id="PTHR43668:SF4">
    <property type="entry name" value="ALLANTOINASE"/>
    <property type="match status" value="1"/>
</dbReference>
<proteinExistence type="inferred from homology"/>
<dbReference type="PATRIC" id="fig|926562.3.peg.1977"/>